<dbReference type="Proteomes" id="UP001150924">
    <property type="component" value="Unassembled WGS sequence"/>
</dbReference>
<proteinExistence type="predicted"/>
<accession>A0A9X3ESW2</accession>
<feature type="compositionally biased region" description="Low complexity" evidence="1">
    <location>
        <begin position="71"/>
        <end position="82"/>
    </location>
</feature>
<dbReference type="PANTHER" id="PTHR39431">
    <property type="entry name" value="FRPA/C-RELATED PROTEIN"/>
    <property type="match status" value="1"/>
</dbReference>
<dbReference type="EMBL" id="JAPNKE010000002">
    <property type="protein sequence ID" value="MCY1009662.1"/>
    <property type="molecule type" value="Genomic_DNA"/>
</dbReference>
<evidence type="ECO:0000313" key="4">
    <source>
        <dbReference type="Proteomes" id="UP001150924"/>
    </source>
</evidence>
<feature type="chain" id="PRO_5040998603" evidence="2">
    <location>
        <begin position="21"/>
        <end position="330"/>
    </location>
</feature>
<feature type="region of interest" description="Disordered" evidence="1">
    <location>
        <begin position="21"/>
        <end position="90"/>
    </location>
</feature>
<organism evidence="3 4">
    <name type="scientific">Nannocystis pusilla</name>
    <dbReference type="NCBI Taxonomy" id="889268"/>
    <lineage>
        <taxon>Bacteria</taxon>
        <taxon>Pseudomonadati</taxon>
        <taxon>Myxococcota</taxon>
        <taxon>Polyangia</taxon>
        <taxon>Nannocystales</taxon>
        <taxon>Nannocystaceae</taxon>
        <taxon>Nannocystis</taxon>
    </lineage>
</organism>
<keyword evidence="4" id="KW-1185">Reference proteome</keyword>
<reference evidence="3" key="1">
    <citation type="submission" date="2022-11" db="EMBL/GenBank/DDBJ databases">
        <title>Minimal conservation of predation-associated metabolite biosynthetic gene clusters underscores biosynthetic potential of Myxococcota including descriptions for ten novel species: Archangium lansinium sp. nov., Myxococcus landrumus sp. nov., Nannocystis bai.</title>
        <authorList>
            <person name="Ahearne A."/>
            <person name="Stevens C."/>
            <person name="Phillips K."/>
        </authorList>
    </citation>
    <scope>NUCLEOTIDE SEQUENCE</scope>
    <source>
        <strain evidence="3">Na p29</strain>
    </source>
</reference>
<evidence type="ECO:0000313" key="3">
    <source>
        <dbReference type="EMBL" id="MCY1009662.1"/>
    </source>
</evidence>
<name>A0A9X3ESW2_9BACT</name>
<dbReference type="AlphaFoldDB" id="A0A9X3ESW2"/>
<dbReference type="PANTHER" id="PTHR39431:SF1">
    <property type="entry name" value="FRPA_C-RELATED PROTEIN"/>
    <property type="match status" value="1"/>
</dbReference>
<feature type="compositionally biased region" description="Low complexity" evidence="1">
    <location>
        <begin position="46"/>
        <end position="55"/>
    </location>
</feature>
<evidence type="ECO:0000256" key="1">
    <source>
        <dbReference type="SAM" id="MobiDB-lite"/>
    </source>
</evidence>
<keyword evidence="2" id="KW-0732">Signal</keyword>
<protein>
    <submittedName>
        <fullName evidence="3">Calcium-binding protein</fullName>
    </submittedName>
</protein>
<gene>
    <name evidence="3" type="ORF">OV079_29680</name>
</gene>
<dbReference type="RefSeq" id="WP_267772336.1">
    <property type="nucleotide sequence ID" value="NZ_JAPNKE010000002.1"/>
</dbReference>
<evidence type="ECO:0000256" key="2">
    <source>
        <dbReference type="SAM" id="SignalP"/>
    </source>
</evidence>
<comment type="caution">
    <text evidence="3">The sequence shown here is derived from an EMBL/GenBank/DDBJ whole genome shotgun (WGS) entry which is preliminary data.</text>
</comment>
<dbReference type="PROSITE" id="PS51257">
    <property type="entry name" value="PROKAR_LIPOPROTEIN"/>
    <property type="match status" value="1"/>
</dbReference>
<sequence length="330" mass="34725">MLTRTVLSLSALLLSPALIACDSKPEPGDETGNIVASEGTDGTEGTEGTQGTEGTEGTEGTGTASPEDPTEGTAGESETTSGPVEETPCTPEIVGDARACEGGTQYCATDYNYPNAKYFWGPCLAEPTCNPGDEQGCLTCELQADGLPAWVDYCDDGGTTTPLVFNFGADPVRYHSTAASFDLGPACGATDWPTAVTPWLAFDRDDSGAIEAGRELFGSATVMRSGDLADNGFSALAELDQDRDGKISASDPAFARLLLWADHDADRRSTSWELTPITSLGIVAIGLTYRADSRCDGRSNCEIERAAFTYRDALGRERVGEVVDVHLACQ</sequence>
<feature type="signal peptide" evidence="2">
    <location>
        <begin position="1"/>
        <end position="20"/>
    </location>
</feature>